<evidence type="ECO:0000256" key="2">
    <source>
        <dbReference type="ARBA" id="ARBA00022487"/>
    </source>
</evidence>
<evidence type="ECO:0000256" key="1">
    <source>
        <dbReference type="ARBA" id="ARBA00008645"/>
    </source>
</evidence>
<dbReference type="SUPFAM" id="SSF53474">
    <property type="entry name" value="alpha/beta-Hydrolases"/>
    <property type="match status" value="1"/>
</dbReference>
<dbReference type="PIRSF" id="PIRSF022950">
    <property type="entry name" value="PPase_methylesterase_euk"/>
    <property type="match status" value="1"/>
</dbReference>
<feature type="active site" evidence="6">
    <location>
        <position position="148"/>
    </location>
</feature>
<dbReference type="AlphaFoldDB" id="A0A8R1Z728"/>
<dbReference type="EC" id="3.1.1.-" evidence="5"/>
<reference evidence="10" key="1">
    <citation type="journal article" date="2008" name="Nat. Genet.">
        <title>The Pristionchus pacificus genome provides a unique perspective on nematode lifestyle and parasitism.</title>
        <authorList>
            <person name="Dieterich C."/>
            <person name="Clifton S.W."/>
            <person name="Schuster L.N."/>
            <person name="Chinwalla A."/>
            <person name="Delehaunty K."/>
            <person name="Dinkelacker I."/>
            <person name="Fulton L."/>
            <person name="Fulton R."/>
            <person name="Godfrey J."/>
            <person name="Minx P."/>
            <person name="Mitreva M."/>
            <person name="Roeseler W."/>
            <person name="Tian H."/>
            <person name="Witte H."/>
            <person name="Yang S.P."/>
            <person name="Wilson R.K."/>
            <person name="Sommer R.J."/>
        </authorList>
    </citation>
    <scope>NUCLEOTIDE SEQUENCE [LARGE SCALE GENOMIC DNA]</scope>
    <source>
        <strain evidence="10">PS312</strain>
    </source>
</reference>
<feature type="active site" evidence="6">
    <location>
        <position position="303"/>
    </location>
</feature>
<gene>
    <name evidence="9" type="primary">WBGene00305206</name>
</gene>
<dbReference type="OrthoDB" id="194865at2759"/>
<comment type="function">
    <text evidence="5">Demethylates proteins that have been reversibly carboxymethylated.</text>
</comment>
<proteinExistence type="inferred from homology"/>
<evidence type="ECO:0000256" key="4">
    <source>
        <dbReference type="ARBA" id="ARBA00049203"/>
    </source>
</evidence>
<protein>
    <recommendedName>
        <fullName evidence="5">Protein phosphatase methylesterase 1</fullName>
        <shortName evidence="5">PME-1</shortName>
        <ecNumber evidence="5">3.1.1.-</ecNumber>
    </recommendedName>
</protein>
<keyword evidence="2 5" id="KW-0719">Serine esterase</keyword>
<dbReference type="PANTHER" id="PTHR14189">
    <property type="entry name" value="PROTEIN PHOSPHATASE METHYLESTERASE-1 RELATED"/>
    <property type="match status" value="1"/>
</dbReference>
<evidence type="ECO:0000256" key="7">
    <source>
        <dbReference type="SAM" id="MobiDB-lite"/>
    </source>
</evidence>
<dbReference type="InterPro" id="IPR016812">
    <property type="entry name" value="PPase_methylesterase_euk"/>
</dbReference>
<sequence length="340" mass="36794">MSALQRGVLSKGLPPKGMAGHIPEKKLPPGKSFTPLPFSDFFDSKSTVNIDGDNFNIYLKGSSGPVFLLLHGGGYSGLTWACLATDLYARIECRCVAIDLRGHGLSSCINEDDLSTERQIRDISAIISSLFPISAGDDSVPMIVVGHSMGGALAVHSVSLSLGQIACVKIVGLVVIDVVEGTAMEALGGMITYLRSRPAQFESEEGAIKWCLSSGTVRNSTAARVSMPSQVRKRDDGKYHWRINLLRSEPHWKGWFKGLSSTFLSCTAPKMLVLAGTDRLDKELMIGQMQGKFQTTLLPRVGHAVQEDSPGRLADELARFAVRYRLAVPKGGIQFNPPMC</sequence>
<organism evidence="9 10">
    <name type="scientific">Pristionchus pacificus</name>
    <name type="common">Parasitic nematode worm</name>
    <dbReference type="NCBI Taxonomy" id="54126"/>
    <lineage>
        <taxon>Eukaryota</taxon>
        <taxon>Metazoa</taxon>
        <taxon>Ecdysozoa</taxon>
        <taxon>Nematoda</taxon>
        <taxon>Chromadorea</taxon>
        <taxon>Rhabditida</taxon>
        <taxon>Rhabditina</taxon>
        <taxon>Diplogasteromorpha</taxon>
        <taxon>Diplogasteroidea</taxon>
        <taxon>Neodiplogasteridae</taxon>
        <taxon>Pristionchus</taxon>
    </lineage>
</organism>
<evidence type="ECO:0000313" key="9">
    <source>
        <dbReference type="EnsemblMetazoa" id="PPA47310.1"/>
    </source>
</evidence>
<evidence type="ECO:0000313" key="10">
    <source>
        <dbReference type="Proteomes" id="UP000005239"/>
    </source>
</evidence>
<reference evidence="9" key="2">
    <citation type="submission" date="2022-06" db="UniProtKB">
        <authorList>
            <consortium name="EnsemblMetazoa"/>
        </authorList>
    </citation>
    <scope>IDENTIFICATION</scope>
    <source>
        <strain evidence="9">PS312</strain>
    </source>
</reference>
<dbReference type="EnsemblMetazoa" id="PPA47310.1">
    <property type="protein sequence ID" value="PPA47310.1"/>
    <property type="gene ID" value="WBGene00305206"/>
</dbReference>
<dbReference type="Gene3D" id="3.40.50.1820">
    <property type="entry name" value="alpha/beta hydrolase"/>
    <property type="match status" value="1"/>
</dbReference>
<evidence type="ECO:0000256" key="3">
    <source>
        <dbReference type="ARBA" id="ARBA00022801"/>
    </source>
</evidence>
<comment type="catalytic activity">
    <reaction evidence="4">
        <text>[phosphatase 2A protein]-C-terminal L-leucine methyl ester + H2O = [phosphatase 2A protein]-C-terminal L-leucine + methanol + H(+)</text>
        <dbReference type="Rhea" id="RHEA:48548"/>
        <dbReference type="Rhea" id="RHEA-COMP:12134"/>
        <dbReference type="Rhea" id="RHEA-COMP:12135"/>
        <dbReference type="ChEBI" id="CHEBI:15377"/>
        <dbReference type="ChEBI" id="CHEBI:15378"/>
        <dbReference type="ChEBI" id="CHEBI:17790"/>
        <dbReference type="ChEBI" id="CHEBI:90516"/>
        <dbReference type="ChEBI" id="CHEBI:90517"/>
        <dbReference type="EC" id="3.1.1.89"/>
    </reaction>
</comment>
<dbReference type="InterPro" id="IPR000073">
    <property type="entry name" value="AB_hydrolase_1"/>
</dbReference>
<keyword evidence="10" id="KW-1185">Reference proteome</keyword>
<evidence type="ECO:0000256" key="5">
    <source>
        <dbReference type="PIRNR" id="PIRNR022950"/>
    </source>
</evidence>
<accession>A0A8R1Z728</accession>
<evidence type="ECO:0000259" key="8">
    <source>
        <dbReference type="Pfam" id="PF12697"/>
    </source>
</evidence>
<name>A0A8R1Z728_PRIPA</name>
<dbReference type="PANTHER" id="PTHR14189:SF0">
    <property type="entry name" value="PROTEIN PHOSPHATASE METHYLESTERASE 1"/>
    <property type="match status" value="1"/>
</dbReference>
<comment type="similarity">
    <text evidence="1 5">Belongs to the AB hydrolase superfamily.</text>
</comment>
<feature type="region of interest" description="Disordered" evidence="7">
    <location>
        <begin position="1"/>
        <end position="30"/>
    </location>
</feature>
<dbReference type="InterPro" id="IPR029058">
    <property type="entry name" value="AB_hydrolase_fold"/>
</dbReference>
<feature type="active site" evidence="6">
    <location>
        <position position="177"/>
    </location>
</feature>
<feature type="domain" description="AB hydrolase-1" evidence="8">
    <location>
        <begin position="67"/>
        <end position="315"/>
    </location>
</feature>
<dbReference type="Pfam" id="PF12697">
    <property type="entry name" value="Abhydrolase_6"/>
    <property type="match status" value="1"/>
</dbReference>
<dbReference type="Proteomes" id="UP000005239">
    <property type="component" value="Unassembled WGS sequence"/>
</dbReference>
<dbReference type="GO" id="GO:0051723">
    <property type="term" value="F:protein methylesterase activity"/>
    <property type="evidence" value="ECO:0007669"/>
    <property type="project" value="UniProtKB-EC"/>
</dbReference>
<keyword evidence="3 5" id="KW-0378">Hydrolase</keyword>
<evidence type="ECO:0000256" key="6">
    <source>
        <dbReference type="PIRSR" id="PIRSR022950-1"/>
    </source>
</evidence>